<protein>
    <recommendedName>
        <fullName evidence="3">Centromere protein X</fullName>
    </recommendedName>
</protein>
<comment type="subunit">
    <text evidence="8">Heterodimer with CENPX, sometimes called MHF; this interaction stabilizes both partners. MHF heterodimers can assemble to form tetrameric structures. MHF also coassemble with CENPT-CENPW heterodimers at centromeres to form the tetrameric CENP-T-W-S-X complex. Forms a discrete complex with FANCM and CENPX, called FANCM-MHF; this interaction, probably mediated by direct binding between CENPS and FANCM, leads to synergistic activation of double-stranded DNA binding and strongly stimulates FANCM-mediated DNA remodeling. Recruited by FANCM to the Fanconi anemia (FA) core complex, which consists of CENPS, CENPX, FANCA, FANCB, FANCC, FANCE, FANCF, FANCG, FANCL, FANCM, FAAP24 and FAAP100. The FA core complex associates with Bloom syndrome (BLM) complex, which consists of at least BLM, DNA topoisomerase 3-alpha (TOP3A), RMI1/BLAP75, RPA1/RPA70 and RPA2/RPA32. The super complex between FA and BLM is called BRAFT.</text>
</comment>
<gene>
    <name evidence="11" type="ORF">AKAME5_000314400</name>
</gene>
<dbReference type="PROSITE" id="PS50102">
    <property type="entry name" value="RRM"/>
    <property type="match status" value="1"/>
</dbReference>
<evidence type="ECO:0000256" key="5">
    <source>
        <dbReference type="ARBA" id="ARBA00023125"/>
    </source>
</evidence>
<keyword evidence="9" id="KW-0694">RNA-binding</keyword>
<keyword evidence="12" id="KW-1185">Reference proteome</keyword>
<dbReference type="SMART" id="SM00360">
    <property type="entry name" value="RRM"/>
    <property type="match status" value="1"/>
</dbReference>
<comment type="subcellular location">
    <subcellularLocation>
        <location evidence="1">Nucleus</location>
    </subcellularLocation>
</comment>
<keyword evidence="4" id="KW-0227">DNA damage</keyword>
<keyword evidence="5" id="KW-0238">DNA-binding</keyword>
<keyword evidence="11" id="KW-0687">Ribonucleoprotein</keyword>
<dbReference type="Pfam" id="PF09415">
    <property type="entry name" value="CENP-X"/>
    <property type="match status" value="1"/>
</dbReference>
<dbReference type="InterPro" id="IPR018552">
    <property type="entry name" value="CENP-X"/>
</dbReference>
<proteinExistence type="inferred from homology"/>
<keyword evidence="6" id="KW-0234">DNA repair</keyword>
<dbReference type="SUPFAM" id="SSF47113">
    <property type="entry name" value="Histone-fold"/>
    <property type="match status" value="1"/>
</dbReference>
<evidence type="ECO:0000256" key="1">
    <source>
        <dbReference type="ARBA" id="ARBA00004123"/>
    </source>
</evidence>
<dbReference type="SUPFAM" id="SSF54928">
    <property type="entry name" value="RNA-binding domain, RBD"/>
    <property type="match status" value="1"/>
</dbReference>
<dbReference type="Gene3D" id="1.20.5.4980">
    <property type="match status" value="1"/>
</dbReference>
<dbReference type="InterPro" id="IPR012677">
    <property type="entry name" value="Nucleotide-bd_a/b_plait_sf"/>
</dbReference>
<dbReference type="GO" id="GO:0043240">
    <property type="term" value="C:Fanconi anaemia nuclear complex"/>
    <property type="evidence" value="ECO:0007669"/>
    <property type="project" value="TreeGrafter"/>
</dbReference>
<dbReference type="Gene3D" id="3.30.70.330">
    <property type="match status" value="1"/>
</dbReference>
<dbReference type="AlphaFoldDB" id="A0AAD3M7X7"/>
<accession>A0AAD3M7X7</accession>
<dbReference type="GO" id="GO:0003677">
    <property type="term" value="F:DNA binding"/>
    <property type="evidence" value="ECO:0007669"/>
    <property type="project" value="UniProtKB-KW"/>
</dbReference>
<dbReference type="CDD" id="cd22921">
    <property type="entry name" value="HFD_CENP-X"/>
    <property type="match status" value="1"/>
</dbReference>
<dbReference type="Proteomes" id="UP001279410">
    <property type="component" value="Unassembled WGS sequence"/>
</dbReference>
<comment type="similarity">
    <text evidence="2">Belongs to the CENP-X/MHF2 family.</text>
</comment>
<dbReference type="InterPro" id="IPR000504">
    <property type="entry name" value="RRM_dom"/>
</dbReference>
<dbReference type="PANTHER" id="PTHR28680:SF1">
    <property type="entry name" value="CENTROMERE PROTEIN X"/>
    <property type="match status" value="1"/>
</dbReference>
<evidence type="ECO:0000256" key="2">
    <source>
        <dbReference type="ARBA" id="ARBA00009359"/>
    </source>
</evidence>
<feature type="domain" description="RRM" evidence="10">
    <location>
        <begin position="35"/>
        <end position="112"/>
    </location>
</feature>
<dbReference type="GO" id="GO:1990904">
    <property type="term" value="C:ribonucleoprotein complex"/>
    <property type="evidence" value="ECO:0007669"/>
    <property type="project" value="UniProtKB-KW"/>
</dbReference>
<dbReference type="GO" id="GO:0006281">
    <property type="term" value="P:DNA repair"/>
    <property type="evidence" value="ECO:0007669"/>
    <property type="project" value="UniProtKB-KW"/>
</dbReference>
<reference evidence="11" key="1">
    <citation type="submission" date="2022-08" db="EMBL/GenBank/DDBJ databases">
        <title>Genome sequencing of akame (Lates japonicus).</title>
        <authorList>
            <person name="Hashiguchi Y."/>
            <person name="Takahashi H."/>
        </authorList>
    </citation>
    <scope>NUCLEOTIDE SEQUENCE</scope>
    <source>
        <strain evidence="11">Kochi</strain>
    </source>
</reference>
<evidence type="ECO:0000259" key="10">
    <source>
        <dbReference type="PROSITE" id="PS50102"/>
    </source>
</evidence>
<dbReference type="Pfam" id="PF00076">
    <property type="entry name" value="RRM_1"/>
    <property type="match status" value="1"/>
</dbReference>
<evidence type="ECO:0000256" key="7">
    <source>
        <dbReference type="ARBA" id="ARBA00023242"/>
    </source>
</evidence>
<dbReference type="GO" id="GO:0051382">
    <property type="term" value="P:kinetochore assembly"/>
    <property type="evidence" value="ECO:0007669"/>
    <property type="project" value="InterPro"/>
</dbReference>
<dbReference type="InterPro" id="IPR035979">
    <property type="entry name" value="RBD_domain_sf"/>
</dbReference>
<evidence type="ECO:0000313" key="12">
    <source>
        <dbReference type="Proteomes" id="UP001279410"/>
    </source>
</evidence>
<evidence type="ECO:0000256" key="8">
    <source>
        <dbReference type="ARBA" id="ARBA00047146"/>
    </source>
</evidence>
<dbReference type="Gene3D" id="6.10.130.30">
    <property type="match status" value="1"/>
</dbReference>
<evidence type="ECO:0000256" key="9">
    <source>
        <dbReference type="PROSITE-ProRule" id="PRU00176"/>
    </source>
</evidence>
<dbReference type="EMBL" id="BRZM01000007">
    <property type="protein sequence ID" value="GLD49333.1"/>
    <property type="molecule type" value="Genomic_DNA"/>
</dbReference>
<evidence type="ECO:0000313" key="11">
    <source>
        <dbReference type="EMBL" id="GLD49333.1"/>
    </source>
</evidence>
<organism evidence="11 12">
    <name type="scientific">Lates japonicus</name>
    <name type="common">Japanese lates</name>
    <dbReference type="NCBI Taxonomy" id="270547"/>
    <lineage>
        <taxon>Eukaryota</taxon>
        <taxon>Metazoa</taxon>
        <taxon>Chordata</taxon>
        <taxon>Craniata</taxon>
        <taxon>Vertebrata</taxon>
        <taxon>Euteleostomi</taxon>
        <taxon>Actinopterygii</taxon>
        <taxon>Neopterygii</taxon>
        <taxon>Teleostei</taxon>
        <taxon>Neoteleostei</taxon>
        <taxon>Acanthomorphata</taxon>
        <taxon>Carangaria</taxon>
        <taxon>Carangaria incertae sedis</taxon>
        <taxon>Centropomidae</taxon>
        <taxon>Lates</taxon>
    </lineage>
</organism>
<dbReference type="InterPro" id="IPR009072">
    <property type="entry name" value="Histone-fold"/>
</dbReference>
<dbReference type="GO" id="GO:0000712">
    <property type="term" value="P:resolution of meiotic recombination intermediates"/>
    <property type="evidence" value="ECO:0007669"/>
    <property type="project" value="TreeGrafter"/>
</dbReference>
<evidence type="ECO:0000256" key="3">
    <source>
        <dbReference type="ARBA" id="ARBA00016388"/>
    </source>
</evidence>
<evidence type="ECO:0000256" key="6">
    <source>
        <dbReference type="ARBA" id="ARBA00023204"/>
    </source>
</evidence>
<sequence>MTSNNVEVRTAKRRVHISLPKKYMSSLAEHYELEHGLVVKDLNLYLNEGYVRAYFREWGTVTACKVRRCPNSEKNKAMAYVRFATEDEADRADWAGPHYIGGLEVDVKRVVSPKTEEDDSGDELATAPVISRPRRSMGLGYILEDAQWAVRLTSEVSGQSLRRAPSSSHSVKNMAEQDAEIVFKKDTVHKLLSGFFKEEKTKLSGDAALLMAEMLKIFVEEAAVRSQKQAESEDCDEVDIEHFEKILPQLLLDF</sequence>
<name>A0AAD3M7X7_LATJO</name>
<keyword evidence="7" id="KW-0539">Nucleus</keyword>
<comment type="caution">
    <text evidence="11">The sequence shown here is derived from an EMBL/GenBank/DDBJ whole genome shotgun (WGS) entry which is preliminary data.</text>
</comment>
<dbReference type="GO" id="GO:0071821">
    <property type="term" value="C:FANCM-MHF complex"/>
    <property type="evidence" value="ECO:0007669"/>
    <property type="project" value="TreeGrafter"/>
</dbReference>
<dbReference type="GO" id="GO:0003723">
    <property type="term" value="F:RNA binding"/>
    <property type="evidence" value="ECO:0007669"/>
    <property type="project" value="UniProtKB-UniRule"/>
</dbReference>
<dbReference type="GO" id="GO:0046982">
    <property type="term" value="F:protein heterodimerization activity"/>
    <property type="evidence" value="ECO:0007669"/>
    <property type="project" value="InterPro"/>
</dbReference>
<dbReference type="PANTHER" id="PTHR28680">
    <property type="entry name" value="CENTROMERE PROTEIN X"/>
    <property type="match status" value="1"/>
</dbReference>
<evidence type="ECO:0000256" key="4">
    <source>
        <dbReference type="ARBA" id="ARBA00022763"/>
    </source>
</evidence>
<dbReference type="GO" id="GO:0031297">
    <property type="term" value="P:replication fork processing"/>
    <property type="evidence" value="ECO:0007669"/>
    <property type="project" value="TreeGrafter"/>
</dbReference>